<dbReference type="Gene3D" id="6.20.240.60">
    <property type="match status" value="1"/>
</dbReference>
<dbReference type="InterPro" id="IPR036388">
    <property type="entry name" value="WH-like_DNA-bd_sf"/>
</dbReference>
<dbReference type="InterPro" id="IPR001266">
    <property type="entry name" value="Ribosomal_eS19"/>
</dbReference>
<keyword evidence="3" id="KW-0687">Ribonucleoprotein</keyword>
<dbReference type="GO" id="GO:0004672">
    <property type="term" value="F:protein kinase activity"/>
    <property type="evidence" value="ECO:0007669"/>
    <property type="project" value="InterPro"/>
</dbReference>
<dbReference type="FunFam" id="1.10.10.10:FF:000786">
    <property type="entry name" value="Ribosomal protein"/>
    <property type="match status" value="1"/>
</dbReference>
<dbReference type="SUPFAM" id="SSF46785">
    <property type="entry name" value="Winged helix' DNA-binding domain"/>
    <property type="match status" value="1"/>
</dbReference>
<dbReference type="SUPFAM" id="SSF56112">
    <property type="entry name" value="Protein kinase-like (PK-like)"/>
    <property type="match status" value="1"/>
</dbReference>
<dbReference type="GO" id="GO:0005524">
    <property type="term" value="F:ATP binding"/>
    <property type="evidence" value="ECO:0007669"/>
    <property type="project" value="InterPro"/>
</dbReference>
<dbReference type="SMART" id="SM00220">
    <property type="entry name" value="S_TKc"/>
    <property type="match status" value="1"/>
</dbReference>
<feature type="domain" description="Protein kinase" evidence="4">
    <location>
        <begin position="295"/>
        <end position="501"/>
    </location>
</feature>
<evidence type="ECO:0000256" key="1">
    <source>
        <dbReference type="ARBA" id="ARBA00010014"/>
    </source>
</evidence>
<dbReference type="Gene3D" id="1.10.510.10">
    <property type="entry name" value="Transferase(Phosphotransferase) domain 1"/>
    <property type="match status" value="1"/>
</dbReference>
<dbReference type="GO" id="GO:0003723">
    <property type="term" value="F:RNA binding"/>
    <property type="evidence" value="ECO:0000318"/>
    <property type="project" value="GO_Central"/>
</dbReference>
<reference evidence="6" key="1">
    <citation type="journal article" date="2008" name="Nat. Genet.">
        <title>The Pristionchus pacificus genome provides a unique perspective on nematode lifestyle and parasitism.</title>
        <authorList>
            <person name="Dieterich C."/>
            <person name="Clifton S.W."/>
            <person name="Schuster L.N."/>
            <person name="Chinwalla A."/>
            <person name="Delehaunty K."/>
            <person name="Dinkelacker I."/>
            <person name="Fulton L."/>
            <person name="Fulton R."/>
            <person name="Godfrey J."/>
            <person name="Minx P."/>
            <person name="Mitreva M."/>
            <person name="Roeseler W."/>
            <person name="Tian H."/>
            <person name="Witte H."/>
            <person name="Yang S.P."/>
            <person name="Wilson R.K."/>
            <person name="Sommer R.J."/>
        </authorList>
    </citation>
    <scope>NUCLEOTIDE SEQUENCE [LARGE SCALE GENOMIC DNA]</scope>
    <source>
        <strain evidence="6">PS312</strain>
    </source>
</reference>
<dbReference type="InterPro" id="IPR042047">
    <property type="entry name" value="SleB_dom1"/>
</dbReference>
<dbReference type="GO" id="GO:0000028">
    <property type="term" value="P:ribosomal small subunit assembly"/>
    <property type="evidence" value="ECO:0000318"/>
    <property type="project" value="GO_Central"/>
</dbReference>
<dbReference type="Gene3D" id="3.30.200.20">
    <property type="entry name" value="Phosphorylase Kinase, domain 1"/>
    <property type="match status" value="1"/>
</dbReference>
<dbReference type="GO" id="GO:0003735">
    <property type="term" value="F:structural constituent of ribosome"/>
    <property type="evidence" value="ECO:0000318"/>
    <property type="project" value="GO_Central"/>
</dbReference>
<reference evidence="5" key="2">
    <citation type="submission" date="2022-06" db="UniProtKB">
        <authorList>
            <consortium name="EnsemblMetazoa"/>
        </authorList>
    </citation>
    <scope>IDENTIFICATION</scope>
    <source>
        <strain evidence="5">PS312</strain>
    </source>
</reference>
<dbReference type="Gene3D" id="1.10.10.10">
    <property type="entry name" value="Winged helix-like DNA-binding domain superfamily/Winged helix DNA-binding domain"/>
    <property type="match status" value="1"/>
</dbReference>
<dbReference type="PANTHER" id="PTHR11710:SF0">
    <property type="entry name" value="40S RIBOSOMAL PROTEIN S19"/>
    <property type="match status" value="1"/>
</dbReference>
<dbReference type="Proteomes" id="UP000005239">
    <property type="component" value="Unassembled WGS sequence"/>
</dbReference>
<protein>
    <submittedName>
        <fullName evidence="5">Protein kinase domain-containing protein</fullName>
    </submittedName>
</protein>
<dbReference type="Pfam" id="PF01090">
    <property type="entry name" value="Ribosomal_S19e"/>
    <property type="match status" value="1"/>
</dbReference>
<name>A0A8R1UVG5_PRIPA</name>
<dbReference type="SMART" id="SM01413">
    <property type="entry name" value="Ribosomal_S19e"/>
    <property type="match status" value="1"/>
</dbReference>
<dbReference type="AlphaFoldDB" id="A0A8R1UVG5"/>
<accession>A0A8R1UVG5</accession>
<dbReference type="GO" id="GO:0022627">
    <property type="term" value="C:cytosolic small ribosomal subunit"/>
    <property type="evidence" value="ECO:0000318"/>
    <property type="project" value="GO_Central"/>
</dbReference>
<evidence type="ECO:0000256" key="3">
    <source>
        <dbReference type="ARBA" id="ARBA00023274"/>
    </source>
</evidence>
<dbReference type="GO" id="GO:0016787">
    <property type="term" value="F:hydrolase activity"/>
    <property type="evidence" value="ECO:0007669"/>
    <property type="project" value="InterPro"/>
</dbReference>
<keyword evidence="6" id="KW-1185">Reference proteome</keyword>
<dbReference type="InterPro" id="IPR011009">
    <property type="entry name" value="Kinase-like_dom_sf"/>
</dbReference>
<dbReference type="Gene3D" id="1.10.10.2520">
    <property type="entry name" value="Cell wall hydrolase SleB, domain 1"/>
    <property type="match status" value="1"/>
</dbReference>
<comment type="similarity">
    <text evidence="1">Belongs to the eukaryotic ribosomal protein eS19 family.</text>
</comment>
<dbReference type="GO" id="GO:0006412">
    <property type="term" value="P:translation"/>
    <property type="evidence" value="ECO:0007669"/>
    <property type="project" value="InterPro"/>
</dbReference>
<dbReference type="InterPro" id="IPR036390">
    <property type="entry name" value="WH_DNA-bd_sf"/>
</dbReference>
<organism evidence="5 6">
    <name type="scientific">Pristionchus pacificus</name>
    <name type="common">Parasitic nematode worm</name>
    <dbReference type="NCBI Taxonomy" id="54126"/>
    <lineage>
        <taxon>Eukaryota</taxon>
        <taxon>Metazoa</taxon>
        <taxon>Ecdysozoa</taxon>
        <taxon>Nematoda</taxon>
        <taxon>Chromadorea</taxon>
        <taxon>Rhabditida</taxon>
        <taxon>Rhabditina</taxon>
        <taxon>Diplogasteromorpha</taxon>
        <taxon>Diplogasteroidea</taxon>
        <taxon>Neodiplogasteridae</taxon>
        <taxon>Pristionchus</taxon>
    </lineage>
</organism>
<evidence type="ECO:0000313" key="5">
    <source>
        <dbReference type="EnsemblMetazoa" id="PPA39133.1"/>
    </source>
</evidence>
<gene>
    <name evidence="5" type="primary">WBGene00277502</name>
</gene>
<dbReference type="PANTHER" id="PTHR11710">
    <property type="entry name" value="40S RIBOSOMAL PROTEIN S19"/>
    <property type="match status" value="1"/>
</dbReference>
<proteinExistence type="inferred from homology"/>
<evidence type="ECO:0000313" key="6">
    <source>
        <dbReference type="Proteomes" id="UP000005239"/>
    </source>
</evidence>
<evidence type="ECO:0000259" key="4">
    <source>
        <dbReference type="SMART" id="SM00220"/>
    </source>
</evidence>
<sequence length="620" mass="70507">LYHGKTYSWPSFVSSHVFQLQSTRSGRIFVIKCQGVAILIRSKVVTKTMWHESRGEPELGQIGVAHVIKNRADANRGYWGGRNVADVCLKSKQFACWNNQSPDNSNPSGEGYDRMHEIARGVLDGRIPDPTRGALYYNNPAKETASWVNNVGPGERIPHYGNHVKVPEWSDLVKLGVTKDMAPDWYYILAASGARRLYIYPLPRVNTFRNSDAKASGSVIRKALESLYALKWVDKSEDGKGRILPKQGRKDLDRIAADLRSTVAPLSFACLYCFVLNRRYGKMERSFGSSLELNWTDASVIRRGAQGIVYRIPLLNGKSCAVKTGVANDEIERLSRLNHPNIVKFISFQLNHNLRRSSRNGDGVHRTEPSTSPRFRIDYYSYFKIFPCQCLSMVYSQIKLSHRCPYTAPELLVPENIEGTDEERITLLLVLEPRIDTWASGCLVWEILTGIVPYQGCYNVALPAMVAAGSMLDIVEIGAEVYEEMRCMADEGWTAEQQRYLAELAKHGFKARSAADMRKTRDLQIRKKFEELYKECWAAYFRPILQKMMKEVLMLCGKNERSATNTVLWISDYLYKYSKSAGYRRFARAVERPIAYVLCNVPIFLRNGPGSENFIPYYAP</sequence>
<dbReference type="EnsemblMetazoa" id="PPA39133.1">
    <property type="protein sequence ID" value="PPA39133.1"/>
    <property type="gene ID" value="WBGene00277502"/>
</dbReference>
<keyword evidence="2" id="KW-0689">Ribosomal protein</keyword>
<evidence type="ECO:0000256" key="2">
    <source>
        <dbReference type="ARBA" id="ARBA00022980"/>
    </source>
</evidence>
<dbReference type="InterPro" id="IPR000719">
    <property type="entry name" value="Prot_kinase_dom"/>
</dbReference>